<dbReference type="SUPFAM" id="SSF56420">
    <property type="entry name" value="Peptide deformylase"/>
    <property type="match status" value="1"/>
</dbReference>
<dbReference type="FunFam" id="3.90.45.10:FF:000001">
    <property type="entry name" value="Peptide deformylase"/>
    <property type="match status" value="1"/>
</dbReference>
<dbReference type="RefSeq" id="WP_114835358.1">
    <property type="nucleotide sequence ID" value="NZ_LR699114.1"/>
</dbReference>
<comment type="cofactor">
    <cofactor evidence="6">
        <name>Fe(2+)</name>
        <dbReference type="ChEBI" id="CHEBI:29033"/>
    </cofactor>
    <text evidence="6">Binds 1 Fe(2+) ion.</text>
</comment>
<dbReference type="CDD" id="cd00487">
    <property type="entry name" value="Pep_deformylase"/>
    <property type="match status" value="1"/>
</dbReference>
<feature type="binding site" evidence="6">
    <location>
        <position position="137"/>
    </location>
    <ligand>
        <name>Fe cation</name>
        <dbReference type="ChEBI" id="CHEBI:24875"/>
    </ligand>
</feature>
<dbReference type="HAMAP" id="MF_00163">
    <property type="entry name" value="Pep_deformylase"/>
    <property type="match status" value="1"/>
</dbReference>
<sequence length="167" mass="19215">MALLEILHYPDPRLRIKAKPVTQIDDEIRKIVEDMYETMYASHGVGLAATQVGIDKQIFVMDVSETRDQRYCVMNPEILSREGTQLDMEGCLSVEGTFDKVERAAKVRLRGMDLAGKTFELDAQELMAACIQHEIDHLNGILFIDHLSRLKQDRIRKKIEKTKRRAE</sequence>
<proteinExistence type="inferred from homology"/>
<reference evidence="7 8" key="1">
    <citation type="submission" date="2018-07" db="EMBL/GenBank/DDBJ databases">
        <title>Genomic Encyclopedia of Type Strains, Phase IV (KMG-IV): sequencing the most valuable type-strain genomes for metagenomic binning, comparative biology and taxonomic classification.</title>
        <authorList>
            <person name="Goeker M."/>
        </authorList>
    </citation>
    <scope>NUCLEOTIDE SEQUENCE [LARGE SCALE GENOMIC DNA]</scope>
    <source>
        <strain evidence="7 8">DSM 16500</strain>
    </source>
</reference>
<dbReference type="InterPro" id="IPR023635">
    <property type="entry name" value="Peptide_deformylase"/>
</dbReference>
<dbReference type="PANTHER" id="PTHR10458:SF22">
    <property type="entry name" value="PEPTIDE DEFORMYLASE"/>
    <property type="match status" value="1"/>
</dbReference>
<evidence type="ECO:0000313" key="8">
    <source>
        <dbReference type="Proteomes" id="UP000254720"/>
    </source>
</evidence>
<dbReference type="PANTHER" id="PTHR10458">
    <property type="entry name" value="PEPTIDE DEFORMYLASE"/>
    <property type="match status" value="1"/>
</dbReference>
<dbReference type="EC" id="3.5.1.88" evidence="6"/>
<dbReference type="EMBL" id="QQAX01000033">
    <property type="protein sequence ID" value="RDI38374.1"/>
    <property type="molecule type" value="Genomic_DNA"/>
</dbReference>
<gene>
    <name evidence="6" type="primary">def</name>
    <name evidence="7" type="ORF">C8D86_13314</name>
</gene>
<comment type="function">
    <text evidence="6">Removes the formyl group from the N-terminal Met of newly synthesized proteins. Requires at least a dipeptide for an efficient rate of reaction. N-terminal L-methionine is a prerequisite for activity but the enzyme has broad specificity at other positions.</text>
</comment>
<evidence type="ECO:0000256" key="4">
    <source>
        <dbReference type="ARBA" id="ARBA00022917"/>
    </source>
</evidence>
<evidence type="ECO:0000313" key="7">
    <source>
        <dbReference type="EMBL" id="RDI38374.1"/>
    </source>
</evidence>
<dbReference type="GO" id="GO:0042586">
    <property type="term" value="F:peptide deformylase activity"/>
    <property type="evidence" value="ECO:0007669"/>
    <property type="project" value="UniProtKB-UniRule"/>
</dbReference>
<dbReference type="Proteomes" id="UP000254720">
    <property type="component" value="Unassembled WGS sequence"/>
</dbReference>
<accession>A0A370G778</accession>
<dbReference type="PIRSF" id="PIRSF004749">
    <property type="entry name" value="Pep_def"/>
    <property type="match status" value="1"/>
</dbReference>
<dbReference type="InterPro" id="IPR036821">
    <property type="entry name" value="Peptide_deformylase_sf"/>
</dbReference>
<evidence type="ECO:0000256" key="2">
    <source>
        <dbReference type="ARBA" id="ARBA00022723"/>
    </source>
</evidence>
<dbReference type="Pfam" id="PF01327">
    <property type="entry name" value="Pep_deformylase"/>
    <property type="match status" value="1"/>
</dbReference>
<dbReference type="GO" id="GO:0006412">
    <property type="term" value="P:translation"/>
    <property type="evidence" value="ECO:0007669"/>
    <property type="project" value="UniProtKB-UniRule"/>
</dbReference>
<evidence type="ECO:0000256" key="1">
    <source>
        <dbReference type="ARBA" id="ARBA00010759"/>
    </source>
</evidence>
<dbReference type="Gene3D" id="3.90.45.10">
    <property type="entry name" value="Peptide deformylase"/>
    <property type="match status" value="1"/>
</dbReference>
<keyword evidence="4 6" id="KW-0648">Protein biosynthesis</keyword>
<evidence type="ECO:0000256" key="5">
    <source>
        <dbReference type="ARBA" id="ARBA00023004"/>
    </source>
</evidence>
<dbReference type="AlphaFoldDB" id="A0A370G778"/>
<dbReference type="NCBIfam" id="NF001159">
    <property type="entry name" value="PRK00150.1-3"/>
    <property type="match status" value="1"/>
</dbReference>
<comment type="caution">
    <text evidence="7">The sequence shown here is derived from an EMBL/GenBank/DDBJ whole genome shotgun (WGS) entry which is preliminary data.</text>
</comment>
<keyword evidence="8" id="KW-1185">Reference proteome</keyword>
<dbReference type="GO" id="GO:0046872">
    <property type="term" value="F:metal ion binding"/>
    <property type="evidence" value="ECO:0007669"/>
    <property type="project" value="UniProtKB-KW"/>
</dbReference>
<dbReference type="NCBIfam" id="TIGR00079">
    <property type="entry name" value="pept_deformyl"/>
    <property type="match status" value="1"/>
</dbReference>
<keyword evidence="5 6" id="KW-0408">Iron</keyword>
<comment type="catalytic activity">
    <reaction evidence="6">
        <text>N-terminal N-formyl-L-methionyl-[peptide] + H2O = N-terminal L-methionyl-[peptide] + formate</text>
        <dbReference type="Rhea" id="RHEA:24420"/>
        <dbReference type="Rhea" id="RHEA-COMP:10639"/>
        <dbReference type="Rhea" id="RHEA-COMP:10640"/>
        <dbReference type="ChEBI" id="CHEBI:15377"/>
        <dbReference type="ChEBI" id="CHEBI:15740"/>
        <dbReference type="ChEBI" id="CHEBI:49298"/>
        <dbReference type="ChEBI" id="CHEBI:64731"/>
        <dbReference type="EC" id="3.5.1.88"/>
    </reaction>
</comment>
<feature type="active site" evidence="6">
    <location>
        <position position="134"/>
    </location>
</feature>
<dbReference type="PRINTS" id="PR01576">
    <property type="entry name" value="PDEFORMYLASE"/>
</dbReference>
<keyword evidence="2 6" id="KW-0479">Metal-binding</keyword>
<comment type="similarity">
    <text evidence="1 6">Belongs to the polypeptide deformylase family.</text>
</comment>
<feature type="binding site" evidence="6">
    <location>
        <position position="133"/>
    </location>
    <ligand>
        <name>Fe cation</name>
        <dbReference type="ChEBI" id="CHEBI:24875"/>
    </ligand>
</feature>
<evidence type="ECO:0000256" key="3">
    <source>
        <dbReference type="ARBA" id="ARBA00022801"/>
    </source>
</evidence>
<name>A0A370G778_9COXI</name>
<feature type="binding site" evidence="6">
    <location>
        <position position="91"/>
    </location>
    <ligand>
        <name>Fe cation</name>
        <dbReference type="ChEBI" id="CHEBI:24875"/>
    </ligand>
</feature>
<protein>
    <recommendedName>
        <fullName evidence="6">Peptide deformylase</fullName>
        <shortName evidence="6">PDF</shortName>
        <ecNumber evidence="6">3.5.1.88</ecNumber>
    </recommendedName>
    <alternativeName>
        <fullName evidence="6">Polypeptide deformylase</fullName>
    </alternativeName>
</protein>
<evidence type="ECO:0000256" key="6">
    <source>
        <dbReference type="HAMAP-Rule" id="MF_00163"/>
    </source>
</evidence>
<organism evidence="7 8">
    <name type="scientific">Aquicella lusitana</name>
    <dbReference type="NCBI Taxonomy" id="254246"/>
    <lineage>
        <taxon>Bacteria</taxon>
        <taxon>Pseudomonadati</taxon>
        <taxon>Pseudomonadota</taxon>
        <taxon>Gammaproteobacteria</taxon>
        <taxon>Legionellales</taxon>
        <taxon>Coxiellaceae</taxon>
        <taxon>Aquicella</taxon>
    </lineage>
</organism>
<keyword evidence="3 6" id="KW-0378">Hydrolase</keyword>
<dbReference type="OrthoDB" id="9804313at2"/>